<dbReference type="InterPro" id="IPR036638">
    <property type="entry name" value="HLH_DNA-bd_sf"/>
</dbReference>
<comment type="caution">
    <text evidence="1">The sequence shown here is derived from an EMBL/GenBank/DDBJ whole genome shotgun (WGS) entry which is preliminary data.</text>
</comment>
<accession>A0ABT0WE50</accession>
<dbReference type="Proteomes" id="UP001523262">
    <property type="component" value="Unassembled WGS sequence"/>
</dbReference>
<dbReference type="EMBL" id="JAMQCR010000002">
    <property type="protein sequence ID" value="MCM2534334.1"/>
    <property type="molecule type" value="Genomic_DNA"/>
</dbReference>
<evidence type="ECO:0000313" key="2">
    <source>
        <dbReference type="Proteomes" id="UP001523262"/>
    </source>
</evidence>
<evidence type="ECO:0000313" key="1">
    <source>
        <dbReference type="EMBL" id="MCM2534334.1"/>
    </source>
</evidence>
<name>A0ABT0WE50_9BACI</name>
<dbReference type="Pfam" id="PF09388">
    <property type="entry name" value="SpoOE-like"/>
    <property type="match status" value="1"/>
</dbReference>
<keyword evidence="2" id="KW-1185">Reference proteome</keyword>
<proteinExistence type="predicted"/>
<protein>
    <submittedName>
        <fullName evidence="1">Aspartyl-phosphate phosphatase Spo0E family protein</fullName>
    </submittedName>
</protein>
<reference evidence="1 2" key="1">
    <citation type="submission" date="2022-06" db="EMBL/GenBank/DDBJ databases">
        <authorList>
            <person name="Jeon C.O."/>
        </authorList>
    </citation>
    <scope>NUCLEOTIDE SEQUENCE [LARGE SCALE GENOMIC DNA]</scope>
    <source>
        <strain evidence="1 2">KCTC 13943</strain>
    </source>
</reference>
<organism evidence="1 2">
    <name type="scientific">Neobacillus pocheonensis</name>
    <dbReference type="NCBI Taxonomy" id="363869"/>
    <lineage>
        <taxon>Bacteria</taxon>
        <taxon>Bacillati</taxon>
        <taxon>Bacillota</taxon>
        <taxon>Bacilli</taxon>
        <taxon>Bacillales</taxon>
        <taxon>Bacillaceae</taxon>
        <taxon>Neobacillus</taxon>
    </lineage>
</organism>
<dbReference type="InterPro" id="IPR037208">
    <property type="entry name" value="Spo0E-like_sf"/>
</dbReference>
<dbReference type="Gene3D" id="4.10.280.10">
    <property type="entry name" value="Helix-loop-helix DNA-binding domain"/>
    <property type="match status" value="1"/>
</dbReference>
<dbReference type="InterPro" id="IPR018540">
    <property type="entry name" value="Spo0E-like"/>
</dbReference>
<dbReference type="SUPFAM" id="SSF140500">
    <property type="entry name" value="BAS1536-like"/>
    <property type="match status" value="1"/>
</dbReference>
<gene>
    <name evidence="1" type="ORF">NDK43_20740</name>
</gene>
<sequence>MILKNALDLSNSIDECRRNIYELTKNKGISDPDVVKVSQKLNGKITMLQKYIYEIRSMPKGTSPFQDYKHG</sequence>